<evidence type="ECO:0000256" key="1">
    <source>
        <dbReference type="SAM" id="MobiDB-lite"/>
    </source>
</evidence>
<dbReference type="AlphaFoldDB" id="A0A1A8D1E6"/>
<protein>
    <submittedName>
        <fullName evidence="3">Suppressor of Ty 20 homolog</fullName>
    </submittedName>
</protein>
<evidence type="ECO:0000256" key="2">
    <source>
        <dbReference type="SAM" id="SignalP"/>
    </source>
</evidence>
<feature type="non-terminal residue" evidence="3">
    <location>
        <position position="1"/>
    </location>
</feature>
<evidence type="ECO:0000313" key="3">
    <source>
        <dbReference type="EMBL" id="SBP85824.1"/>
    </source>
</evidence>
<feature type="signal peptide" evidence="2">
    <location>
        <begin position="1"/>
        <end position="16"/>
    </location>
</feature>
<accession>A0A1A8D1E6</accession>
<feature type="chain" id="PRO_5008368072" evidence="2">
    <location>
        <begin position="17"/>
        <end position="92"/>
    </location>
</feature>
<organism evidence="3">
    <name type="scientific">Nothobranchius kadleci</name>
    <name type="common">African annual killifish</name>
    <dbReference type="NCBI Taxonomy" id="1051664"/>
    <lineage>
        <taxon>Eukaryota</taxon>
        <taxon>Metazoa</taxon>
        <taxon>Chordata</taxon>
        <taxon>Craniata</taxon>
        <taxon>Vertebrata</taxon>
        <taxon>Euteleostomi</taxon>
        <taxon>Actinopterygii</taxon>
        <taxon>Neopterygii</taxon>
        <taxon>Teleostei</taxon>
        <taxon>Neoteleostei</taxon>
        <taxon>Acanthomorphata</taxon>
        <taxon>Ovalentaria</taxon>
        <taxon>Atherinomorphae</taxon>
        <taxon>Cyprinodontiformes</taxon>
        <taxon>Nothobranchiidae</taxon>
        <taxon>Nothobranchius</taxon>
    </lineage>
</organism>
<keyword evidence="2" id="KW-0732">Signal</keyword>
<name>A0A1A8D1E6_NOTKA</name>
<reference evidence="3" key="2">
    <citation type="submission" date="2016-06" db="EMBL/GenBank/DDBJ databases">
        <title>The genome of a short-lived fish provides insights into sex chromosome evolution and the genetic control of aging.</title>
        <authorList>
            <person name="Reichwald K."/>
            <person name="Felder M."/>
            <person name="Petzold A."/>
            <person name="Koch P."/>
            <person name="Groth M."/>
            <person name="Platzer M."/>
        </authorList>
    </citation>
    <scope>NUCLEOTIDE SEQUENCE</scope>
    <source>
        <tissue evidence="3">Brain</tissue>
    </source>
</reference>
<feature type="region of interest" description="Disordered" evidence="1">
    <location>
        <begin position="67"/>
        <end position="92"/>
    </location>
</feature>
<feature type="compositionally biased region" description="Polar residues" evidence="1">
    <location>
        <begin position="67"/>
        <end position="77"/>
    </location>
</feature>
<reference evidence="3" key="1">
    <citation type="submission" date="2016-05" db="EMBL/GenBank/DDBJ databases">
        <authorList>
            <person name="Lavstsen T."/>
            <person name="Jespersen J.S."/>
        </authorList>
    </citation>
    <scope>NUCLEOTIDE SEQUENCE</scope>
    <source>
        <tissue evidence="3">Brain</tissue>
    </source>
</reference>
<sequence length="92" mass="9751">LVSVSVLIFCIRISFQLTCRLKSLNVLPCSPSGFSPHSIISRTNPDSCIPDHTASFPGRLLSAAHLPSSTSAPTSLDKSVLSPSGFPLLTRT</sequence>
<gene>
    <name evidence="3" type="primary">SUPT20</name>
</gene>
<dbReference type="EMBL" id="HADZ01021883">
    <property type="protein sequence ID" value="SBP85824.1"/>
    <property type="molecule type" value="Transcribed_RNA"/>
</dbReference>
<feature type="non-terminal residue" evidence="3">
    <location>
        <position position="92"/>
    </location>
</feature>
<proteinExistence type="predicted"/>